<gene>
    <name evidence="3" type="ORF">Poly59_31910</name>
</gene>
<dbReference type="Pfam" id="PF07811">
    <property type="entry name" value="TadE"/>
    <property type="match status" value="1"/>
</dbReference>
<dbReference type="InterPro" id="IPR012495">
    <property type="entry name" value="TadE-like_dom"/>
</dbReference>
<keyword evidence="1" id="KW-0472">Membrane</keyword>
<protein>
    <submittedName>
        <fullName evidence="3">TadE-like protein</fullName>
    </submittedName>
</protein>
<feature type="transmembrane region" description="Helical" evidence="1">
    <location>
        <begin position="20"/>
        <end position="41"/>
    </location>
</feature>
<accession>A0A5C6ERM5</accession>
<dbReference type="Proteomes" id="UP000317977">
    <property type="component" value="Unassembled WGS sequence"/>
</dbReference>
<name>A0A5C6ERM5_9BACT</name>
<dbReference type="OrthoDB" id="285462at2"/>
<keyword evidence="1" id="KW-0812">Transmembrane</keyword>
<dbReference type="EMBL" id="SJPX01000003">
    <property type="protein sequence ID" value="TWU51598.1"/>
    <property type="molecule type" value="Genomic_DNA"/>
</dbReference>
<evidence type="ECO:0000259" key="2">
    <source>
        <dbReference type="Pfam" id="PF07811"/>
    </source>
</evidence>
<reference evidence="3 4" key="1">
    <citation type="submission" date="2019-02" db="EMBL/GenBank/DDBJ databases">
        <title>Deep-cultivation of Planctomycetes and their phenomic and genomic characterization uncovers novel biology.</title>
        <authorList>
            <person name="Wiegand S."/>
            <person name="Jogler M."/>
            <person name="Boedeker C."/>
            <person name="Pinto D."/>
            <person name="Vollmers J."/>
            <person name="Rivas-Marin E."/>
            <person name="Kohn T."/>
            <person name="Peeters S.H."/>
            <person name="Heuer A."/>
            <person name="Rast P."/>
            <person name="Oberbeckmann S."/>
            <person name="Bunk B."/>
            <person name="Jeske O."/>
            <person name="Meyerdierks A."/>
            <person name="Storesund J.E."/>
            <person name="Kallscheuer N."/>
            <person name="Luecker S."/>
            <person name="Lage O.M."/>
            <person name="Pohl T."/>
            <person name="Merkel B.J."/>
            <person name="Hornburger P."/>
            <person name="Mueller R.-W."/>
            <person name="Bruemmer F."/>
            <person name="Labrenz M."/>
            <person name="Spormann A.M."/>
            <person name="Op Den Camp H."/>
            <person name="Overmann J."/>
            <person name="Amann R."/>
            <person name="Jetten M.S.M."/>
            <person name="Mascher T."/>
            <person name="Medema M.H."/>
            <person name="Devos D.P."/>
            <person name="Kaster A.-K."/>
            <person name="Ovreas L."/>
            <person name="Rohde M."/>
            <person name="Galperin M.Y."/>
            <person name="Jogler C."/>
        </authorList>
    </citation>
    <scope>NUCLEOTIDE SEQUENCE [LARGE SCALE GENOMIC DNA]</scope>
    <source>
        <strain evidence="3 4">Poly59</strain>
    </source>
</reference>
<keyword evidence="4" id="KW-1185">Reference proteome</keyword>
<dbReference type="RefSeq" id="WP_146534913.1">
    <property type="nucleotide sequence ID" value="NZ_SJPX01000003.1"/>
</dbReference>
<evidence type="ECO:0000256" key="1">
    <source>
        <dbReference type="SAM" id="Phobius"/>
    </source>
</evidence>
<proteinExistence type="predicted"/>
<keyword evidence="1" id="KW-1133">Transmembrane helix</keyword>
<organism evidence="3 4">
    <name type="scientific">Rubripirellula reticaptiva</name>
    <dbReference type="NCBI Taxonomy" id="2528013"/>
    <lineage>
        <taxon>Bacteria</taxon>
        <taxon>Pseudomonadati</taxon>
        <taxon>Planctomycetota</taxon>
        <taxon>Planctomycetia</taxon>
        <taxon>Pirellulales</taxon>
        <taxon>Pirellulaceae</taxon>
        <taxon>Rubripirellula</taxon>
    </lineage>
</organism>
<comment type="caution">
    <text evidence="3">The sequence shown here is derived from an EMBL/GenBank/DDBJ whole genome shotgun (WGS) entry which is preliminary data.</text>
</comment>
<evidence type="ECO:0000313" key="3">
    <source>
        <dbReference type="EMBL" id="TWU51598.1"/>
    </source>
</evidence>
<sequence length="149" mass="16127">MSAVRQRTVNRHPQRHGAVVVEFAIAISILLLLVFASLELFRLNMLKHSVEQASYQAARKGIIIGAKVKDVEQEAKNHLANLGVSNAAVTISPGTITDDTQVVQVDIDVPITGNSWVSPVYFFGNIHGKTRMLAERAAADMMGTVAPPP</sequence>
<feature type="domain" description="TadE-like" evidence="2">
    <location>
        <begin position="17"/>
        <end position="59"/>
    </location>
</feature>
<dbReference type="AlphaFoldDB" id="A0A5C6ERM5"/>
<evidence type="ECO:0000313" key="4">
    <source>
        <dbReference type="Proteomes" id="UP000317977"/>
    </source>
</evidence>